<evidence type="ECO:0000313" key="3">
    <source>
        <dbReference type="EMBL" id="CAH0535117.1"/>
    </source>
</evidence>
<accession>A0ABN8DUY4</accession>
<sequence length="733" mass="82974">MRLTQLLWPAALLVLLSGCAGPTLRYQPMDGDTQTYHARVVLDIAMDAYGLDRSESISFTTQLQATKNSESRDPSVKVQFDHLVVNSDFESMDFSSFETLNSDQQALVDFMQQGFVLTQKGSHGYEVTSEGNLPRPIEESGIVLDPLNRMQFEDVIALLPPQLPFELGAKLQVKQAGFILDYEVAAVNEKSVQLVFQGQANQAMLDQQTPLKEKDAAELQTKDAGIVGWVIYERQTGKLEDGRALFKLEFADEALKGHVEVLIAIHQDIDDLPEVETYFPDDNDNRRHRISSDQWPLTELMKARYGNDETQAPELRASLETSTDSRDHNPSLLLKVYDANAYAWSRFLSSDIQDEQGQSLPRQSIVSMMEDGPYERDEQGRYRQYALYPHQAFKKGAVNLEIASYQQHTFEPILLNIDAGKGHYQGAGFRIDAQQIDAQTWRLTLTQPRWPRQSTTPDYTFGLNMDAADIDSVRFIFPAGGAQFALPSTSERRLFQLNMDVKQQFEVRFVKAPSHQIPMLLLKSTPQILQRTLLTDATIASQAALEPSTRYQPKTKSYAPRFEFKENEAFILVPEPIAEQCQIADFAMAGHNELALNWKRSGVDYSKDYRNIRYTLTSRQGQKFFYDISGQAAISCPAYQKIALKKGQDYTQSQPWLITLTGELASLSPEQMRKELQALNEKGEPLMWMDPVDDADFAYPTLKAWGKIAKIERIRLLSEPEKVTGTVQFGPKP</sequence>
<comment type="caution">
    <text evidence="3">The sequence shown here is derived from an EMBL/GenBank/DDBJ whole genome shotgun (WGS) entry which is preliminary data.</text>
</comment>
<dbReference type="PROSITE" id="PS51257">
    <property type="entry name" value="PROKAR_LIPOPROTEIN"/>
    <property type="match status" value="1"/>
</dbReference>
<dbReference type="EMBL" id="CAKLDI010000002">
    <property type="protein sequence ID" value="CAH0535117.1"/>
    <property type="molecule type" value="Genomic_DNA"/>
</dbReference>
<keyword evidence="2" id="KW-0732">Signal</keyword>
<feature type="signal peptide" evidence="2">
    <location>
        <begin position="1"/>
        <end position="20"/>
    </location>
</feature>
<name>A0ABN8DUY4_9VIBR</name>
<keyword evidence="4" id="KW-1185">Reference proteome</keyword>
<protein>
    <recommendedName>
        <fullName evidence="5">Lipoprotein</fullName>
    </recommendedName>
</protein>
<proteinExistence type="predicted"/>
<feature type="chain" id="PRO_5046098103" description="Lipoprotein" evidence="2">
    <location>
        <begin position="21"/>
        <end position="733"/>
    </location>
</feature>
<organism evidence="3 4">
    <name type="scientific">Vibrio stylophorae</name>
    <dbReference type="NCBI Taxonomy" id="659351"/>
    <lineage>
        <taxon>Bacteria</taxon>
        <taxon>Pseudomonadati</taxon>
        <taxon>Pseudomonadota</taxon>
        <taxon>Gammaproteobacteria</taxon>
        <taxon>Vibrionales</taxon>
        <taxon>Vibrionaceae</taxon>
        <taxon>Vibrio</taxon>
    </lineage>
</organism>
<feature type="region of interest" description="Disordered" evidence="1">
    <location>
        <begin position="306"/>
        <end position="325"/>
    </location>
</feature>
<evidence type="ECO:0000313" key="4">
    <source>
        <dbReference type="Proteomes" id="UP000838672"/>
    </source>
</evidence>
<dbReference type="RefSeq" id="WP_237467977.1">
    <property type="nucleotide sequence ID" value="NZ_CAKLDI010000002.1"/>
</dbReference>
<gene>
    <name evidence="3" type="ORF">VST7929_02778</name>
</gene>
<reference evidence="3" key="1">
    <citation type="submission" date="2021-11" db="EMBL/GenBank/DDBJ databases">
        <authorList>
            <person name="Rodrigo-Torres L."/>
            <person name="Arahal R. D."/>
            <person name="Lucena T."/>
        </authorList>
    </citation>
    <scope>NUCLEOTIDE SEQUENCE</scope>
    <source>
        <strain evidence="3">CECT 7929</strain>
    </source>
</reference>
<evidence type="ECO:0000256" key="1">
    <source>
        <dbReference type="SAM" id="MobiDB-lite"/>
    </source>
</evidence>
<evidence type="ECO:0000256" key="2">
    <source>
        <dbReference type="SAM" id="SignalP"/>
    </source>
</evidence>
<evidence type="ECO:0008006" key="5">
    <source>
        <dbReference type="Google" id="ProtNLM"/>
    </source>
</evidence>
<dbReference type="Proteomes" id="UP000838672">
    <property type="component" value="Unassembled WGS sequence"/>
</dbReference>